<keyword evidence="5 8" id="KW-0812">Transmembrane</keyword>
<evidence type="ECO:0000256" key="4">
    <source>
        <dbReference type="ARBA" id="ARBA00022475"/>
    </source>
</evidence>
<reference evidence="9 10" key="1">
    <citation type="submission" date="2022-04" db="EMBL/GenBank/DDBJ databases">
        <title>Mechanism of arsenic methylation and mitigation arsenic toxicity by Bacillus sp. LH14 from an Arsenic-Contaminated Paddy Soil.</title>
        <authorList>
            <person name="Wang D."/>
        </authorList>
    </citation>
    <scope>NUCLEOTIDE SEQUENCE [LARGE SCALE GENOMIC DNA]</scope>
    <source>
        <strain evidence="9 10">LH14</strain>
    </source>
</reference>
<dbReference type="InterPro" id="IPR004488">
    <property type="entry name" value="Mg/Co-transport_prot_CorA"/>
</dbReference>
<feature type="transmembrane region" description="Helical" evidence="8">
    <location>
        <begin position="261"/>
        <end position="280"/>
    </location>
</feature>
<sequence>MSNNLLQVIGITKNSEIERNITIADAKSNNYLWYWVDINEPTEDEIQLLSTVFKFHPLAIEDCLEYVQRPKLDYYEGYHFLILHELNKIDLEETELDIFVSDHYVVTFHINKSPAVQLVLDNIMSDRRASKSPLHLTHRIIDELVDSYFPLIYRLEDELSDLEIDPLKKQVNNAVERLYDIKSDLSKLRRTILPTRDLLYRILNSNRFKDISEHRIYFEDIHDHLMKLSDMIETNRDLASDIRESYFSLSSEKMNNIMKTLTIISSFFLPLTFIVGLYGMNFHYMPELTWKYGYLFILILMGLVTVLMYIFFKRKGWF</sequence>
<evidence type="ECO:0000256" key="2">
    <source>
        <dbReference type="ARBA" id="ARBA00009765"/>
    </source>
</evidence>
<dbReference type="InterPro" id="IPR045861">
    <property type="entry name" value="CorA_cytoplasmic_dom"/>
</dbReference>
<accession>A0ABY4JHC9</accession>
<keyword evidence="8" id="KW-0406">Ion transport</keyword>
<protein>
    <recommendedName>
        <fullName evidence="8">Magnesium transport protein CorA</fullName>
    </recommendedName>
</protein>
<dbReference type="InterPro" id="IPR002523">
    <property type="entry name" value="MgTranspt_CorA/ZnTranspt_ZntB"/>
</dbReference>
<dbReference type="EMBL" id="CP096034">
    <property type="protein sequence ID" value="UPM53232.1"/>
    <property type="molecule type" value="Genomic_DNA"/>
</dbReference>
<keyword evidence="8" id="KW-0460">Magnesium</keyword>
<dbReference type="PANTHER" id="PTHR46494">
    <property type="entry name" value="CORA FAMILY METAL ION TRANSPORTER (EUROFUNG)"/>
    <property type="match status" value="1"/>
</dbReference>
<name>A0ABY4JHC9_9BACI</name>
<comment type="subcellular location">
    <subcellularLocation>
        <location evidence="1">Cell membrane</location>
        <topology evidence="1">Multi-pass membrane protein</topology>
    </subcellularLocation>
    <subcellularLocation>
        <location evidence="8">Membrane</location>
        <topology evidence="8">Multi-pass membrane protein</topology>
    </subcellularLocation>
</comment>
<dbReference type="PANTHER" id="PTHR46494:SF1">
    <property type="entry name" value="CORA FAMILY METAL ION TRANSPORTER (EUROFUNG)"/>
    <property type="match status" value="1"/>
</dbReference>
<keyword evidence="3 8" id="KW-0813">Transport</keyword>
<dbReference type="Proteomes" id="UP000830639">
    <property type="component" value="Chromosome"/>
</dbReference>
<evidence type="ECO:0000256" key="7">
    <source>
        <dbReference type="ARBA" id="ARBA00023136"/>
    </source>
</evidence>
<evidence type="ECO:0000256" key="8">
    <source>
        <dbReference type="RuleBase" id="RU362010"/>
    </source>
</evidence>
<keyword evidence="6 8" id="KW-1133">Transmembrane helix</keyword>
<dbReference type="SUPFAM" id="SSF143865">
    <property type="entry name" value="CorA soluble domain-like"/>
    <property type="match status" value="1"/>
</dbReference>
<evidence type="ECO:0000256" key="1">
    <source>
        <dbReference type="ARBA" id="ARBA00004651"/>
    </source>
</evidence>
<dbReference type="SUPFAM" id="SSF144083">
    <property type="entry name" value="Magnesium transport protein CorA, transmembrane region"/>
    <property type="match status" value="1"/>
</dbReference>
<evidence type="ECO:0000256" key="3">
    <source>
        <dbReference type="ARBA" id="ARBA00022448"/>
    </source>
</evidence>
<keyword evidence="10" id="KW-1185">Reference proteome</keyword>
<dbReference type="NCBIfam" id="TIGR00383">
    <property type="entry name" value="corA"/>
    <property type="match status" value="1"/>
</dbReference>
<evidence type="ECO:0000256" key="5">
    <source>
        <dbReference type="ARBA" id="ARBA00022692"/>
    </source>
</evidence>
<feature type="transmembrane region" description="Helical" evidence="8">
    <location>
        <begin position="292"/>
        <end position="312"/>
    </location>
</feature>
<dbReference type="InterPro" id="IPR045863">
    <property type="entry name" value="CorA_TM1_TM2"/>
</dbReference>
<dbReference type="Pfam" id="PF01544">
    <property type="entry name" value="CorA"/>
    <property type="match status" value="1"/>
</dbReference>
<dbReference type="RefSeq" id="WP_248266519.1">
    <property type="nucleotide sequence ID" value="NZ_CP096034.1"/>
</dbReference>
<comment type="function">
    <text evidence="8">Mediates influx of magnesium ions.</text>
</comment>
<keyword evidence="7 8" id="KW-0472">Membrane</keyword>
<evidence type="ECO:0000313" key="10">
    <source>
        <dbReference type="Proteomes" id="UP000830639"/>
    </source>
</evidence>
<evidence type="ECO:0000313" key="9">
    <source>
        <dbReference type="EMBL" id="UPM53232.1"/>
    </source>
</evidence>
<organism evidence="9 10">
    <name type="scientific">Gottfriedia acidiceleris</name>
    <dbReference type="NCBI Taxonomy" id="371036"/>
    <lineage>
        <taxon>Bacteria</taxon>
        <taxon>Bacillati</taxon>
        <taxon>Bacillota</taxon>
        <taxon>Bacilli</taxon>
        <taxon>Bacillales</taxon>
        <taxon>Bacillaceae</taxon>
        <taxon>Gottfriedia</taxon>
    </lineage>
</organism>
<dbReference type="Gene3D" id="3.30.460.20">
    <property type="entry name" value="CorA soluble domain-like"/>
    <property type="match status" value="1"/>
</dbReference>
<evidence type="ECO:0000256" key="6">
    <source>
        <dbReference type="ARBA" id="ARBA00022989"/>
    </source>
</evidence>
<proteinExistence type="inferred from homology"/>
<dbReference type="CDD" id="cd12831">
    <property type="entry name" value="TmCorA-like_u2"/>
    <property type="match status" value="1"/>
</dbReference>
<comment type="similarity">
    <text evidence="2 8">Belongs to the CorA metal ion transporter (MIT) (TC 1.A.35) family.</text>
</comment>
<keyword evidence="4 8" id="KW-1003">Cell membrane</keyword>
<dbReference type="Gene3D" id="1.20.58.340">
    <property type="entry name" value="Magnesium transport protein CorA, transmembrane region"/>
    <property type="match status" value="2"/>
</dbReference>
<gene>
    <name evidence="8 9" type="primary">corA</name>
    <name evidence="9" type="ORF">MY490_15635</name>
</gene>